<feature type="transmembrane region" description="Helical" evidence="5">
    <location>
        <begin position="305"/>
        <end position="328"/>
    </location>
</feature>
<protein>
    <submittedName>
        <fullName evidence="6">APC family permease</fullName>
    </submittedName>
</protein>
<evidence type="ECO:0000256" key="3">
    <source>
        <dbReference type="ARBA" id="ARBA00022989"/>
    </source>
</evidence>
<dbReference type="PANTHER" id="PTHR47704:SF1">
    <property type="entry name" value="POTASSIUM TRANSPORTER KIMA"/>
    <property type="match status" value="1"/>
</dbReference>
<proteinExistence type="predicted"/>
<dbReference type="InterPro" id="IPR053153">
    <property type="entry name" value="APC_K+_Transporter"/>
</dbReference>
<keyword evidence="4 5" id="KW-0472">Membrane</keyword>
<dbReference type="GO" id="GO:0016020">
    <property type="term" value="C:membrane"/>
    <property type="evidence" value="ECO:0007669"/>
    <property type="project" value="UniProtKB-SubCell"/>
</dbReference>
<feature type="transmembrane region" description="Helical" evidence="5">
    <location>
        <begin position="160"/>
        <end position="183"/>
    </location>
</feature>
<feature type="transmembrane region" description="Helical" evidence="5">
    <location>
        <begin position="417"/>
        <end position="437"/>
    </location>
</feature>
<keyword evidence="3 5" id="KW-1133">Transmembrane helix</keyword>
<feature type="transmembrane region" description="Helical" evidence="5">
    <location>
        <begin position="251"/>
        <end position="273"/>
    </location>
</feature>
<feature type="transmembrane region" description="Helical" evidence="5">
    <location>
        <begin position="54"/>
        <end position="73"/>
    </location>
</feature>
<evidence type="ECO:0000256" key="1">
    <source>
        <dbReference type="ARBA" id="ARBA00004141"/>
    </source>
</evidence>
<evidence type="ECO:0000313" key="6">
    <source>
        <dbReference type="EMBL" id="NOT35371.1"/>
    </source>
</evidence>
<dbReference type="Pfam" id="PF13520">
    <property type="entry name" value="AA_permease_2"/>
    <property type="match status" value="1"/>
</dbReference>
<dbReference type="EMBL" id="JABFRW010000191">
    <property type="protein sequence ID" value="NOT35371.1"/>
    <property type="molecule type" value="Genomic_DNA"/>
</dbReference>
<dbReference type="PANTHER" id="PTHR47704">
    <property type="entry name" value="POTASSIUM TRANSPORTER KIMA"/>
    <property type="match status" value="1"/>
</dbReference>
<accession>A0A849SLR0</accession>
<evidence type="ECO:0000313" key="7">
    <source>
        <dbReference type="Proteomes" id="UP000580839"/>
    </source>
</evidence>
<comment type="subcellular location">
    <subcellularLocation>
        <location evidence="1">Membrane</location>
        <topology evidence="1">Multi-pass membrane protein</topology>
    </subcellularLocation>
</comment>
<comment type="caution">
    <text evidence="6">The sequence shown here is derived from an EMBL/GenBank/DDBJ whole genome shotgun (WGS) entry which is preliminary data.</text>
</comment>
<feature type="transmembrane region" description="Helical" evidence="5">
    <location>
        <begin position="107"/>
        <end position="129"/>
    </location>
</feature>
<dbReference type="Proteomes" id="UP000580839">
    <property type="component" value="Unassembled WGS sequence"/>
</dbReference>
<evidence type="ECO:0000256" key="2">
    <source>
        <dbReference type="ARBA" id="ARBA00022692"/>
    </source>
</evidence>
<feature type="transmembrane region" description="Helical" evidence="5">
    <location>
        <begin position="353"/>
        <end position="373"/>
    </location>
</feature>
<feature type="transmembrane region" description="Helical" evidence="5">
    <location>
        <begin position="443"/>
        <end position="460"/>
    </location>
</feature>
<dbReference type="Gene3D" id="1.20.1740.10">
    <property type="entry name" value="Amino acid/polyamine transporter I"/>
    <property type="match status" value="1"/>
</dbReference>
<organism evidence="6 7">
    <name type="scientific">Eiseniibacteriota bacterium</name>
    <dbReference type="NCBI Taxonomy" id="2212470"/>
    <lineage>
        <taxon>Bacteria</taxon>
        <taxon>Candidatus Eiseniibacteriota</taxon>
    </lineage>
</organism>
<feature type="transmembrane region" description="Helical" evidence="5">
    <location>
        <begin position="207"/>
        <end position="230"/>
    </location>
</feature>
<evidence type="ECO:0000256" key="5">
    <source>
        <dbReference type="SAM" id="Phobius"/>
    </source>
</evidence>
<dbReference type="AlphaFoldDB" id="A0A849SLR0"/>
<dbReference type="InterPro" id="IPR002293">
    <property type="entry name" value="AA/rel_permease1"/>
</dbReference>
<keyword evidence="2 5" id="KW-0812">Transmembrane</keyword>
<feature type="transmembrane region" description="Helical" evidence="5">
    <location>
        <begin position="379"/>
        <end position="397"/>
    </location>
</feature>
<name>A0A849SLR0_UNCEI</name>
<reference evidence="6 7" key="1">
    <citation type="submission" date="2020-04" db="EMBL/GenBank/DDBJ databases">
        <title>Metagenomic profiling of ammonia- and methane-oxidizing microorganisms in a Dutch drinking water treatment plant.</title>
        <authorList>
            <person name="Poghosyan L."/>
            <person name="Leucker S."/>
        </authorList>
    </citation>
    <scope>NUCLEOTIDE SEQUENCE [LARGE SCALE GENOMIC DNA]</scope>
    <source>
        <strain evidence="6">S-RSF-IL-03</strain>
    </source>
</reference>
<dbReference type="GO" id="GO:0022857">
    <property type="term" value="F:transmembrane transporter activity"/>
    <property type="evidence" value="ECO:0007669"/>
    <property type="project" value="InterPro"/>
</dbReference>
<gene>
    <name evidence="6" type="ORF">HOP12_14600</name>
</gene>
<evidence type="ECO:0000256" key="4">
    <source>
        <dbReference type="ARBA" id="ARBA00023136"/>
    </source>
</evidence>
<sequence length="652" mass="71733">MLIGAPKNLLDPRIHHSLALIAFFAWVGLGSDGLSSSSYGPEEAFLQLGAHRHLALYLMMAMVVTIFLISASYSQIIELFPSGGGGYLVASKLLGPYPGILSGSALLVDYILTIAISVASGVDAIYSFLPPEWQPFKLFSELIMVTALTTLNMRGVKESVVVLTPIFLGFMVSHITLVLFGIFTHTSAFPHLLTDTVSDTRGAITDLGWLGVIIVFLKAYSLGGGTFTGIEAVSNSTDILREPRVETGRKTMTYMAISLAFMAGGILLCYLLNDVQHEQGKTLNASLWMALVAHWQPGGLPIGDVIVWFTLITEGALLFVAAQTGFVAGPRTLGAMAADQWVPKRFAHLSERLVTQNGIISMGVAAGLVLIYTGGAVKILVVMYSINVFMTFTLTQLGMMRHWWMTRKVQQHWRRRLTIATTGTLLTAMILVVTSVVKFLQGGWVTLAVTGALLGFCVVVRRHYQGVRQMLSSLDDVLTNLPLPEVTESPELAPDGPTAIVLVESYAGLGIHTLLSIQRLFPRHFKNFVFVSVGLVDSGQFKGVQDLEALENKVRGGLEQYVDLATRLGYYSEYRYTLGTDLIAELEDICLDLIKEFRRPVVFAGQLVFQRENLFTRSLHHETAYSIQRRLQFRGVQVIILPIRVWETKRAA</sequence>